<dbReference type="PANTHER" id="PTHR23248:SF9">
    <property type="entry name" value="PHOSPHOLIPID SCRAMBLASE"/>
    <property type="match status" value="1"/>
</dbReference>
<accession>A0A0D2X223</accession>
<dbReference type="GO" id="GO:0005886">
    <property type="term" value="C:plasma membrane"/>
    <property type="evidence" value="ECO:0007669"/>
    <property type="project" value="TreeGrafter"/>
</dbReference>
<sequence>MGGAQQHLLRQSRVLRPRKQQQQQQQQNAEAVEHTDAGIVESEQALDPALLGTGNEVLNSDSPSAPLLSHAGLIISRQIELANLLIGFEQANRYELRDPLGNQAGYLVEKKTFGTAIMRQILRLHRPFTALVLDTAGNPVLRLHRPFTLINSTVYVEDHEGRPIGFARQKWHLWRRKYELYLIDREHALVWGDVDMGLWSWVFDVRDPNGKLLARIDKDFSGLMTEMFTDAHKYILKMDMLEAETPANELRDRPLYFDERAVSLACAVSIDFDFFSRHSGGGSGLGLFSLFALLSS</sequence>
<organism evidence="4 5">
    <name type="scientific">Capsaspora owczarzaki (strain ATCC 30864)</name>
    <dbReference type="NCBI Taxonomy" id="595528"/>
    <lineage>
        <taxon>Eukaryota</taxon>
        <taxon>Filasterea</taxon>
        <taxon>Capsaspora</taxon>
    </lineage>
</organism>
<reference evidence="5" key="1">
    <citation type="submission" date="2011-02" db="EMBL/GenBank/DDBJ databases">
        <title>The Genome Sequence of Capsaspora owczarzaki ATCC 30864.</title>
        <authorList>
            <person name="Russ C."/>
            <person name="Cuomo C."/>
            <person name="Burger G."/>
            <person name="Gray M.W."/>
            <person name="Holland P.W.H."/>
            <person name="King N."/>
            <person name="Lang F.B.F."/>
            <person name="Roger A.J."/>
            <person name="Ruiz-Trillo I."/>
            <person name="Young S.K."/>
            <person name="Zeng Q."/>
            <person name="Gargeya S."/>
            <person name="Alvarado L."/>
            <person name="Berlin A."/>
            <person name="Chapman S.B."/>
            <person name="Chen Z."/>
            <person name="Freedman E."/>
            <person name="Gellesch M."/>
            <person name="Goldberg J."/>
            <person name="Griggs A."/>
            <person name="Gujja S."/>
            <person name="Heilman E."/>
            <person name="Heiman D."/>
            <person name="Howarth C."/>
            <person name="Mehta T."/>
            <person name="Neiman D."/>
            <person name="Pearson M."/>
            <person name="Roberts A."/>
            <person name="Saif S."/>
            <person name="Shea T."/>
            <person name="Shenoy N."/>
            <person name="Sisk P."/>
            <person name="Stolte C."/>
            <person name="Sykes S."/>
            <person name="White J."/>
            <person name="Yandava C."/>
            <person name="Haas B."/>
            <person name="Nusbaum C."/>
            <person name="Birren B."/>
        </authorList>
    </citation>
    <scope>NUCLEOTIDE SEQUENCE</scope>
    <source>
        <strain evidence="5">ATCC 30864</strain>
    </source>
</reference>
<dbReference type="EMBL" id="KE346363">
    <property type="protein sequence ID" value="KJE91809.1"/>
    <property type="molecule type" value="Genomic_DNA"/>
</dbReference>
<dbReference type="PANTHER" id="PTHR23248">
    <property type="entry name" value="PHOSPHOLIPID SCRAMBLASE-RELATED"/>
    <property type="match status" value="1"/>
</dbReference>
<evidence type="ECO:0000313" key="4">
    <source>
        <dbReference type="EMBL" id="KJE91809.1"/>
    </source>
</evidence>
<evidence type="ECO:0000313" key="5">
    <source>
        <dbReference type="Proteomes" id="UP000008743"/>
    </source>
</evidence>
<dbReference type="STRING" id="595528.A0A0D2X223"/>
<evidence type="ECO:0000256" key="2">
    <source>
        <dbReference type="RuleBase" id="RU363116"/>
    </source>
</evidence>
<dbReference type="SUPFAM" id="SSF54518">
    <property type="entry name" value="Tubby C-terminal domain-like"/>
    <property type="match status" value="1"/>
</dbReference>
<dbReference type="GO" id="GO:0017128">
    <property type="term" value="F:phospholipid scramblase activity"/>
    <property type="evidence" value="ECO:0007669"/>
    <property type="project" value="InterPro"/>
</dbReference>
<dbReference type="InParanoid" id="A0A0D2X223"/>
<dbReference type="InterPro" id="IPR005552">
    <property type="entry name" value="Scramblase"/>
</dbReference>
<dbReference type="Proteomes" id="UP000008743">
    <property type="component" value="Unassembled WGS sequence"/>
</dbReference>
<feature type="region of interest" description="Disordered" evidence="3">
    <location>
        <begin position="1"/>
        <end position="34"/>
    </location>
</feature>
<name>A0A0D2X223_CAPO3</name>
<gene>
    <name evidence="4" type="ORF">CAOG_002892</name>
</gene>
<dbReference type="InterPro" id="IPR025659">
    <property type="entry name" value="Tubby-like_C"/>
</dbReference>
<proteinExistence type="inferred from homology"/>
<protein>
    <recommendedName>
        <fullName evidence="2">Phospholipid scramblase</fullName>
    </recommendedName>
</protein>
<evidence type="ECO:0000256" key="1">
    <source>
        <dbReference type="ARBA" id="ARBA00005350"/>
    </source>
</evidence>
<dbReference type="eggNOG" id="KOG0621">
    <property type="taxonomic scope" value="Eukaryota"/>
</dbReference>
<dbReference type="OrthoDB" id="191150at2759"/>
<dbReference type="AlphaFoldDB" id="A0A0D2X223"/>
<dbReference type="PhylomeDB" id="A0A0D2X223"/>
<dbReference type="Pfam" id="PF03803">
    <property type="entry name" value="Scramblase"/>
    <property type="match status" value="1"/>
</dbReference>
<comment type="similarity">
    <text evidence="1 2">Belongs to the phospholipid scramblase family.</text>
</comment>
<evidence type="ECO:0000256" key="3">
    <source>
        <dbReference type="SAM" id="MobiDB-lite"/>
    </source>
</evidence>
<dbReference type="FunCoup" id="A0A0D2X223">
    <property type="interactions" value="109"/>
</dbReference>
<keyword evidence="5" id="KW-1185">Reference proteome</keyword>